<comment type="caution">
    <text evidence="4">The sequence shown here is derived from an EMBL/GenBank/DDBJ whole genome shotgun (WGS) entry which is preliminary data.</text>
</comment>
<evidence type="ECO:0000256" key="1">
    <source>
        <dbReference type="ARBA" id="ARBA00022829"/>
    </source>
</evidence>
<comment type="subunit">
    <text evidence="3">Component of a cohesin-like complex composed of ScpA, ScpB and the Smc homodimer, in which ScpA and ScpB bind to the head domain of Smc. The presence of the three proteins is required for the association of the complex with DNA.</text>
</comment>
<evidence type="ECO:0000313" key="4">
    <source>
        <dbReference type="EMBL" id="NBH60511.1"/>
    </source>
</evidence>
<dbReference type="Gene3D" id="6.10.250.2410">
    <property type="match status" value="1"/>
</dbReference>
<dbReference type="HAMAP" id="MF_01805">
    <property type="entry name" value="ScpA"/>
    <property type="match status" value="1"/>
</dbReference>
<comment type="subcellular location">
    <subcellularLocation>
        <location evidence="3">Cytoplasm</location>
    </subcellularLocation>
    <text evidence="3">Associated with two foci at the outer edges of the nucleoid region in young cells, and at four foci within both cell halves in older cells.</text>
</comment>
<dbReference type="Proteomes" id="UP000446866">
    <property type="component" value="Unassembled WGS sequence"/>
</dbReference>
<dbReference type="GO" id="GO:0006260">
    <property type="term" value="P:DNA replication"/>
    <property type="evidence" value="ECO:0007669"/>
    <property type="project" value="UniProtKB-UniRule"/>
</dbReference>
<dbReference type="Pfam" id="PF02616">
    <property type="entry name" value="SMC_ScpA"/>
    <property type="match status" value="1"/>
</dbReference>
<evidence type="ECO:0000313" key="5">
    <source>
        <dbReference type="Proteomes" id="UP000446866"/>
    </source>
</evidence>
<dbReference type="GO" id="GO:0005737">
    <property type="term" value="C:cytoplasm"/>
    <property type="evidence" value="ECO:0007669"/>
    <property type="project" value="UniProtKB-SubCell"/>
</dbReference>
<comment type="similarity">
    <text evidence="3">Belongs to the ScpA family.</text>
</comment>
<keyword evidence="3" id="KW-0132">Cell division</keyword>
<sequence length="258" mass="30408">MSYKVKLPIFEGPFDLLVYLIENAQMSIYDIKVSEITGQYLEYIKAMREMDFNIGTEFMVLAATLIDIKSKMILPRTTIDGTTVLEDDPRSELVERLLEYKRFKRGAEILAEREAYMSFVYEKPQEDISAYLEEPDEYLALDIKQFATAFDLFLRKKKREEDVRAHYTRVEREKATIESRMVYIKDRFKSALSRGIGKLNLKELIPDKKDRYDVVVTFTSVLQMMRDKYLDAEQKHIYGDIMVLPGEKNMEETIEHEQ</sequence>
<reference evidence="4 5" key="1">
    <citation type="submission" date="2018-08" db="EMBL/GenBank/DDBJ databases">
        <title>Murine metabolic-syndrome-specific gut microbial biobank.</title>
        <authorList>
            <person name="Liu C."/>
        </authorList>
    </citation>
    <scope>NUCLEOTIDE SEQUENCE [LARGE SCALE GENOMIC DNA]</scope>
    <source>
        <strain evidence="4 5">28</strain>
    </source>
</reference>
<proteinExistence type="inferred from homology"/>
<evidence type="ECO:0000256" key="2">
    <source>
        <dbReference type="ARBA" id="ARBA00044777"/>
    </source>
</evidence>
<keyword evidence="5" id="KW-1185">Reference proteome</keyword>
<protein>
    <recommendedName>
        <fullName evidence="2 3">Segregation and condensation protein A</fullName>
    </recommendedName>
</protein>
<gene>
    <name evidence="3" type="primary">scpA</name>
    <name evidence="4" type="ORF">D0435_02325</name>
</gene>
<evidence type="ECO:0000256" key="3">
    <source>
        <dbReference type="HAMAP-Rule" id="MF_01805"/>
    </source>
</evidence>
<name>A0A845QHC5_9FIRM</name>
<dbReference type="GO" id="GO:0007059">
    <property type="term" value="P:chromosome segregation"/>
    <property type="evidence" value="ECO:0007669"/>
    <property type="project" value="UniProtKB-UniRule"/>
</dbReference>
<comment type="function">
    <text evidence="3">Participates in chromosomal partition during cell division. May act via the formation of a condensin-like complex containing Smc and ScpB that pull DNA away from mid-cell into both cell halves.</text>
</comment>
<dbReference type="InterPro" id="IPR023093">
    <property type="entry name" value="ScpA-like_C"/>
</dbReference>
<organism evidence="4 5">
    <name type="scientific">Anaerotruncus colihominis</name>
    <dbReference type="NCBI Taxonomy" id="169435"/>
    <lineage>
        <taxon>Bacteria</taxon>
        <taxon>Bacillati</taxon>
        <taxon>Bacillota</taxon>
        <taxon>Clostridia</taxon>
        <taxon>Eubacteriales</taxon>
        <taxon>Oscillospiraceae</taxon>
        <taxon>Anaerotruncus</taxon>
    </lineage>
</organism>
<keyword evidence="1 3" id="KW-0159">Chromosome partition</keyword>
<dbReference type="PANTHER" id="PTHR33969:SF2">
    <property type="entry name" value="SEGREGATION AND CONDENSATION PROTEIN A"/>
    <property type="match status" value="1"/>
</dbReference>
<accession>A0A845QHC5</accession>
<keyword evidence="3" id="KW-0131">Cell cycle</keyword>
<dbReference type="EMBL" id="QXWK01000003">
    <property type="protein sequence ID" value="NBH60511.1"/>
    <property type="molecule type" value="Genomic_DNA"/>
</dbReference>
<dbReference type="PANTHER" id="PTHR33969">
    <property type="entry name" value="SEGREGATION AND CONDENSATION PROTEIN A"/>
    <property type="match status" value="1"/>
</dbReference>
<dbReference type="GO" id="GO:0051301">
    <property type="term" value="P:cell division"/>
    <property type="evidence" value="ECO:0007669"/>
    <property type="project" value="UniProtKB-KW"/>
</dbReference>
<dbReference type="Gene3D" id="1.10.10.580">
    <property type="entry name" value="Structural maintenance of chromosome 1. Chain E"/>
    <property type="match status" value="1"/>
</dbReference>
<dbReference type="RefSeq" id="WP_160200813.1">
    <property type="nucleotide sequence ID" value="NZ_QXWK01000003.1"/>
</dbReference>
<keyword evidence="3" id="KW-0963">Cytoplasm</keyword>
<dbReference type="InterPro" id="IPR003768">
    <property type="entry name" value="ScpA"/>
</dbReference>
<dbReference type="AlphaFoldDB" id="A0A845QHC5"/>